<dbReference type="EC" id="4.2.1.3" evidence="1"/>
<dbReference type="EMBL" id="UFYI01000007">
    <property type="protein sequence ID" value="STD20819.1"/>
    <property type="molecule type" value="Genomic_DNA"/>
</dbReference>
<dbReference type="Gene3D" id="6.10.190.10">
    <property type="match status" value="1"/>
</dbReference>
<accession>A0A376F958</accession>
<evidence type="ECO:0000313" key="2">
    <source>
        <dbReference type="Proteomes" id="UP000255163"/>
    </source>
</evidence>
<evidence type="ECO:0000313" key="1">
    <source>
        <dbReference type="EMBL" id="STD20819.1"/>
    </source>
</evidence>
<dbReference type="Proteomes" id="UP000255163">
    <property type="component" value="Unassembled WGS sequence"/>
</dbReference>
<keyword evidence="1" id="KW-0456">Lyase</keyword>
<reference evidence="1 2" key="1">
    <citation type="submission" date="2018-06" db="EMBL/GenBank/DDBJ databases">
        <authorList>
            <consortium name="Pathogen Informatics"/>
            <person name="Doyle S."/>
        </authorList>
    </citation>
    <scope>NUCLEOTIDE SEQUENCE [LARGE SCALE GENOMIC DNA]</scope>
    <source>
        <strain evidence="1 2">NCTC12123</strain>
    </source>
</reference>
<proteinExistence type="predicted"/>
<dbReference type="AlphaFoldDB" id="A0A376F958"/>
<dbReference type="GO" id="GO:0003994">
    <property type="term" value="F:aconitate hydratase activity"/>
    <property type="evidence" value="ECO:0007669"/>
    <property type="project" value="UniProtKB-EC"/>
</dbReference>
<gene>
    <name evidence="1" type="primary">acnA_2</name>
    <name evidence="1" type="ORF">NCTC12123_02333</name>
</gene>
<name>A0A376F958_ENTAS</name>
<organism evidence="1 2">
    <name type="scientific">Enterobacter asburiae</name>
    <dbReference type="NCBI Taxonomy" id="61645"/>
    <lineage>
        <taxon>Bacteria</taxon>
        <taxon>Pseudomonadati</taxon>
        <taxon>Pseudomonadota</taxon>
        <taxon>Gammaproteobacteria</taxon>
        <taxon>Enterobacterales</taxon>
        <taxon>Enterobacteriaceae</taxon>
        <taxon>Enterobacter</taxon>
        <taxon>Enterobacter cloacae complex</taxon>
    </lineage>
</organism>
<sequence>MFRKEYAEVFEGTPEWKTINVVGSDTYDWQDDSTYIRLSPFFDEMLAEPATA</sequence>
<protein>
    <submittedName>
        <fullName evidence="1">Aconitate hydratase 1</fullName>
        <ecNumber evidence="1">4.2.1.3</ecNumber>
    </submittedName>
</protein>